<dbReference type="PANTHER" id="PTHR43531">
    <property type="entry name" value="PROTEIN ICFG"/>
    <property type="match status" value="1"/>
</dbReference>
<organism evidence="8 9">
    <name type="scientific">Roseburia hominis</name>
    <dbReference type="NCBI Taxonomy" id="301301"/>
    <lineage>
        <taxon>Bacteria</taxon>
        <taxon>Bacillati</taxon>
        <taxon>Bacillota</taxon>
        <taxon>Clostridia</taxon>
        <taxon>Lachnospirales</taxon>
        <taxon>Lachnospiraceae</taxon>
        <taxon>Roseburia</taxon>
    </lineage>
</organism>
<evidence type="ECO:0000256" key="2">
    <source>
        <dbReference type="ARBA" id="ARBA00029447"/>
    </source>
</evidence>
<dbReference type="InterPro" id="IPR003660">
    <property type="entry name" value="HAMP_dom"/>
</dbReference>
<proteinExistence type="inferred from homology"/>
<dbReference type="PRINTS" id="PR00260">
    <property type="entry name" value="CHEMTRNSDUCR"/>
</dbReference>
<gene>
    <name evidence="8" type="ORF">DWX93_02915</name>
</gene>
<evidence type="ECO:0000256" key="1">
    <source>
        <dbReference type="ARBA" id="ARBA00022500"/>
    </source>
</evidence>
<feature type="compositionally biased region" description="Low complexity" evidence="4">
    <location>
        <begin position="398"/>
        <end position="410"/>
    </location>
</feature>
<dbReference type="Pfam" id="PF00015">
    <property type="entry name" value="MCPsignal"/>
    <property type="match status" value="1"/>
</dbReference>
<dbReference type="AlphaFoldDB" id="A0A173WSZ9"/>
<evidence type="ECO:0000259" key="6">
    <source>
        <dbReference type="PROSITE" id="PS50111"/>
    </source>
</evidence>
<dbReference type="SMART" id="SM00304">
    <property type="entry name" value="HAMP"/>
    <property type="match status" value="1"/>
</dbReference>
<dbReference type="Gene3D" id="1.10.287.950">
    <property type="entry name" value="Methyl-accepting chemotaxis protein"/>
    <property type="match status" value="1"/>
</dbReference>
<dbReference type="SUPFAM" id="SSF58104">
    <property type="entry name" value="Methyl-accepting chemotaxis protein (MCP) signaling domain"/>
    <property type="match status" value="1"/>
</dbReference>
<evidence type="ECO:0000256" key="4">
    <source>
        <dbReference type="SAM" id="MobiDB-lite"/>
    </source>
</evidence>
<dbReference type="Gene3D" id="6.10.340.10">
    <property type="match status" value="1"/>
</dbReference>
<evidence type="ECO:0000256" key="5">
    <source>
        <dbReference type="SAM" id="Phobius"/>
    </source>
</evidence>
<keyword evidence="5" id="KW-1133">Transmembrane helix</keyword>
<evidence type="ECO:0000313" key="8">
    <source>
        <dbReference type="EMBL" id="RGS42297.1"/>
    </source>
</evidence>
<dbReference type="GO" id="GO:0007165">
    <property type="term" value="P:signal transduction"/>
    <property type="evidence" value="ECO:0007669"/>
    <property type="project" value="UniProtKB-KW"/>
</dbReference>
<dbReference type="RefSeq" id="WP_044024628.1">
    <property type="nucleotide sequence ID" value="NZ_CAKMUY010000017.1"/>
</dbReference>
<comment type="similarity">
    <text evidence="2">Belongs to the methyl-accepting chemotaxis (MCP) protein family.</text>
</comment>
<dbReference type="PROSITE" id="PS50885">
    <property type="entry name" value="HAMP"/>
    <property type="match status" value="1"/>
</dbReference>
<dbReference type="Pfam" id="PF00672">
    <property type="entry name" value="HAMP"/>
    <property type="match status" value="1"/>
</dbReference>
<dbReference type="PROSITE" id="PS50111">
    <property type="entry name" value="CHEMOTAXIS_TRANSDUC_2"/>
    <property type="match status" value="1"/>
</dbReference>
<keyword evidence="3" id="KW-0807">Transducer</keyword>
<dbReference type="Proteomes" id="UP000266172">
    <property type="component" value="Unassembled WGS sequence"/>
</dbReference>
<sequence length="430" mass="46445">MDERDRGQGSLSDKVKGSYRRVSVVMYVTLVIAAIAVFAAAYVPKQFSLAYTILVLIVFLITAVNDTRLIQRNSQKIVDAVVDPVTELTKVAEEISKGNLDVEVQYSSDDELGKLADSFRVTVTTLNKIIEDLGYILEEFAQGNYAVRSNCKESYVGEFENVMTHLISMVTDVSGTFKQIRESSDQVAAGAEQLAISSQDLAKGATEQASAVDDLVESVATVSEQVEANSKSTDVVHDKAKEVGMEANVSQQKMQELTEAMERISGTSQELVSVIGQIESIASQTNLLSLNASIEAARAGEAGRGFAVVAEQIRMLAENSAQAAETSRHLLEANQSEVDRGNTVTQQTAESLNKVLTELDDIIQEVANIRVSSDQQAESVKRIANGVKDIGDVIQSNSAASEETSATSEELSAEADSLDGLITKFKLREE</sequence>
<feature type="transmembrane region" description="Helical" evidence="5">
    <location>
        <begin position="49"/>
        <end position="67"/>
    </location>
</feature>
<dbReference type="CDD" id="cd06225">
    <property type="entry name" value="HAMP"/>
    <property type="match status" value="1"/>
</dbReference>
<feature type="region of interest" description="Disordered" evidence="4">
    <location>
        <begin position="395"/>
        <end position="414"/>
    </location>
</feature>
<dbReference type="GO" id="GO:0005886">
    <property type="term" value="C:plasma membrane"/>
    <property type="evidence" value="ECO:0007669"/>
    <property type="project" value="TreeGrafter"/>
</dbReference>
<dbReference type="InterPro" id="IPR004089">
    <property type="entry name" value="MCPsignal_dom"/>
</dbReference>
<reference evidence="8 9" key="1">
    <citation type="submission" date="2018-08" db="EMBL/GenBank/DDBJ databases">
        <title>A genome reference for cultivated species of the human gut microbiota.</title>
        <authorList>
            <person name="Zou Y."/>
            <person name="Xue W."/>
            <person name="Luo G."/>
        </authorList>
    </citation>
    <scope>NUCLEOTIDE SEQUENCE [LARGE SCALE GENOMIC DNA]</scope>
    <source>
        <strain evidence="8 9">AF22-12AC</strain>
    </source>
</reference>
<dbReference type="GO" id="GO:0004888">
    <property type="term" value="F:transmembrane signaling receptor activity"/>
    <property type="evidence" value="ECO:0007669"/>
    <property type="project" value="InterPro"/>
</dbReference>
<dbReference type="SMART" id="SM00283">
    <property type="entry name" value="MA"/>
    <property type="match status" value="1"/>
</dbReference>
<dbReference type="InterPro" id="IPR051310">
    <property type="entry name" value="MCP_chemotaxis"/>
</dbReference>
<evidence type="ECO:0000256" key="3">
    <source>
        <dbReference type="PROSITE-ProRule" id="PRU00284"/>
    </source>
</evidence>
<name>A0A173WSZ9_9FIRM</name>
<keyword evidence="5" id="KW-0472">Membrane</keyword>
<accession>A0A173WSZ9</accession>
<dbReference type="InterPro" id="IPR004090">
    <property type="entry name" value="Chemotax_Me-accpt_rcpt"/>
</dbReference>
<keyword evidence="5" id="KW-0812">Transmembrane</keyword>
<dbReference type="GO" id="GO:0006935">
    <property type="term" value="P:chemotaxis"/>
    <property type="evidence" value="ECO:0007669"/>
    <property type="project" value="UniProtKB-KW"/>
</dbReference>
<evidence type="ECO:0000313" key="9">
    <source>
        <dbReference type="Proteomes" id="UP000266172"/>
    </source>
</evidence>
<feature type="transmembrane region" description="Helical" evidence="5">
    <location>
        <begin position="24"/>
        <end position="43"/>
    </location>
</feature>
<protein>
    <submittedName>
        <fullName evidence="8">Methyl-accepting chemotaxis protein</fullName>
    </submittedName>
</protein>
<dbReference type="PANTHER" id="PTHR43531:SF11">
    <property type="entry name" value="METHYL-ACCEPTING CHEMOTAXIS PROTEIN 3"/>
    <property type="match status" value="1"/>
</dbReference>
<comment type="caution">
    <text evidence="8">The sequence shown here is derived from an EMBL/GenBank/DDBJ whole genome shotgun (WGS) entry which is preliminary data.</text>
</comment>
<feature type="domain" description="HAMP" evidence="7">
    <location>
        <begin position="79"/>
        <end position="131"/>
    </location>
</feature>
<feature type="domain" description="Methyl-accepting transducer" evidence="6">
    <location>
        <begin position="183"/>
        <end position="412"/>
    </location>
</feature>
<evidence type="ECO:0000259" key="7">
    <source>
        <dbReference type="PROSITE" id="PS50885"/>
    </source>
</evidence>
<dbReference type="GeneID" id="93723157"/>
<dbReference type="EMBL" id="QRVL01000001">
    <property type="protein sequence ID" value="RGS42297.1"/>
    <property type="molecule type" value="Genomic_DNA"/>
</dbReference>
<keyword evidence="1" id="KW-0145">Chemotaxis</keyword>